<dbReference type="PANTHER" id="PTHR24221:SF654">
    <property type="entry name" value="ATP-BINDING CASSETTE SUB-FAMILY B MEMBER 6"/>
    <property type="match status" value="1"/>
</dbReference>
<feature type="transmembrane region" description="Helical" evidence="7">
    <location>
        <begin position="48"/>
        <end position="72"/>
    </location>
</feature>
<feature type="domain" description="ABC transmembrane type-1" evidence="8">
    <location>
        <begin position="14"/>
        <end position="294"/>
    </location>
</feature>
<dbReference type="GO" id="GO:0140359">
    <property type="term" value="F:ABC-type transporter activity"/>
    <property type="evidence" value="ECO:0007669"/>
    <property type="project" value="InterPro"/>
</dbReference>
<evidence type="ECO:0000256" key="5">
    <source>
        <dbReference type="ARBA" id="ARBA00022989"/>
    </source>
</evidence>
<evidence type="ECO:0000256" key="7">
    <source>
        <dbReference type="SAM" id="Phobius"/>
    </source>
</evidence>
<evidence type="ECO:0000313" key="10">
    <source>
        <dbReference type="EMBL" id="QDJ27079.1"/>
    </source>
</evidence>
<dbReference type="SMART" id="SM00382">
    <property type="entry name" value="AAA"/>
    <property type="match status" value="1"/>
</dbReference>
<dbReference type="InterPro" id="IPR036640">
    <property type="entry name" value="ABC1_TM_sf"/>
</dbReference>
<gene>
    <name evidence="10" type="ORF">BHS01_00140</name>
    <name evidence="9" type="ORF">GYN19_04515</name>
</gene>
<evidence type="ECO:0000259" key="8">
    <source>
        <dbReference type="PROSITE" id="PS50929"/>
    </source>
</evidence>
<sequence>MKKNYLKKRKKEIIIIICLTSFSNVLNLGQNFLDKPIIDELSAGEFPIVPLLLVAVFLITNIFLDYYAYAYLLTILKLKITKDIRFDTFKNIIHQNMTFFKLQNRGSLVARAIDDPTQIADYLGLYHFIYISNTIRAFVTYGMLFYLNIPLALLTLFSLPLFYWLMKQQSPKISRLNDRERQNYDDILGATENSFSNVRTIKASGLMDQNKKYYEQLLDVQIESKKDVLIQEGFLTTAKNSIQHIMPVIVLGLGSYFVVTGQLTVGSLFAFLAILGAAYIPVSEIIYFQTVAAKTRVYLKRFDEFSTSPNSMTQTFSSVTPSLKVLDLTKKIGKSIIFKNITFHIDVPGIYSFVASNGAGKSTIFDILTGLDNAEGEVLINGKIAYMPQESPVFGFEDQRSESSNSGGEKRKLAFLRLDLTADILLLDEPFEGLDYQSQKQLMQQIIALGQSKIIIVIDHHDILGDHYAGDILNM</sequence>
<feature type="transmembrane region" description="Helical" evidence="7">
    <location>
        <begin position="269"/>
        <end position="292"/>
    </location>
</feature>
<dbReference type="SUPFAM" id="SSF90123">
    <property type="entry name" value="ABC transporter transmembrane region"/>
    <property type="match status" value="1"/>
</dbReference>
<evidence type="ECO:0000313" key="12">
    <source>
        <dbReference type="Proteomes" id="UP001522462"/>
    </source>
</evidence>
<dbReference type="Pfam" id="PF00005">
    <property type="entry name" value="ABC_tran"/>
    <property type="match status" value="1"/>
</dbReference>
<evidence type="ECO:0000313" key="11">
    <source>
        <dbReference type="Proteomes" id="UP000516280"/>
    </source>
</evidence>
<keyword evidence="5 7" id="KW-1133">Transmembrane helix</keyword>
<dbReference type="PANTHER" id="PTHR24221">
    <property type="entry name" value="ATP-BINDING CASSETTE SUB-FAMILY B"/>
    <property type="match status" value="1"/>
</dbReference>
<dbReference type="InterPro" id="IPR027417">
    <property type="entry name" value="P-loop_NTPase"/>
</dbReference>
<evidence type="ECO:0000256" key="6">
    <source>
        <dbReference type="ARBA" id="ARBA00023136"/>
    </source>
</evidence>
<keyword evidence="6 7" id="KW-0472">Membrane</keyword>
<name>A0A7L4WA61_9LACT</name>
<dbReference type="PROSITE" id="PS50929">
    <property type="entry name" value="ABC_TM1F"/>
    <property type="match status" value="1"/>
</dbReference>
<dbReference type="EMBL" id="CP017195">
    <property type="protein sequence ID" value="QDJ27079.1"/>
    <property type="molecule type" value="Genomic_DNA"/>
</dbReference>
<feature type="transmembrane region" description="Helical" evidence="7">
    <location>
        <begin position="145"/>
        <end position="166"/>
    </location>
</feature>
<dbReference type="AlphaFoldDB" id="A0A7L4WA61"/>
<keyword evidence="2 7" id="KW-0812">Transmembrane</keyword>
<reference evidence="9 12" key="3">
    <citation type="journal article" date="2022" name="Microbiol. Res.">
        <title>Comparative genome analysis, predicted lifestyle and antimicrobial strategies of Lactococcus carnosus and Lactococcus paracarnosus isolated from meat.</title>
        <authorList>
            <person name="Werum V."/>
            <person name="Ehrmann M."/>
            <person name="Vogel R."/>
            <person name="Hilgarth M."/>
        </authorList>
    </citation>
    <scope>NUCLEOTIDE SEQUENCE [LARGE SCALE GENOMIC DNA]</scope>
    <source>
        <strain evidence="9 12">TMW21897</strain>
    </source>
</reference>
<dbReference type="Gene3D" id="1.20.1560.10">
    <property type="entry name" value="ABC transporter type 1, transmembrane domain"/>
    <property type="match status" value="1"/>
</dbReference>
<evidence type="ECO:0000313" key="9">
    <source>
        <dbReference type="EMBL" id="MCJ1977209.1"/>
    </source>
</evidence>
<dbReference type="InterPro" id="IPR011527">
    <property type="entry name" value="ABC1_TM_dom"/>
</dbReference>
<keyword evidence="4 9" id="KW-0067">ATP-binding</keyword>
<protein>
    <submittedName>
        <fullName evidence="9">ABC transporter ATP-binding protein</fullName>
    </submittedName>
</protein>
<dbReference type="Gene3D" id="3.40.50.300">
    <property type="entry name" value="P-loop containing nucleotide triphosphate hydrolases"/>
    <property type="match status" value="2"/>
</dbReference>
<dbReference type="Proteomes" id="UP001522462">
    <property type="component" value="Unassembled WGS sequence"/>
</dbReference>
<dbReference type="EMBL" id="JAAEDA010000005">
    <property type="protein sequence ID" value="MCJ1977209.1"/>
    <property type="molecule type" value="Genomic_DNA"/>
</dbReference>
<evidence type="ECO:0000256" key="1">
    <source>
        <dbReference type="ARBA" id="ARBA00004651"/>
    </source>
</evidence>
<evidence type="ECO:0000256" key="4">
    <source>
        <dbReference type="ARBA" id="ARBA00022840"/>
    </source>
</evidence>
<dbReference type="Pfam" id="PF00664">
    <property type="entry name" value="ABC_membrane"/>
    <property type="match status" value="1"/>
</dbReference>
<evidence type="ECO:0000256" key="3">
    <source>
        <dbReference type="ARBA" id="ARBA00022741"/>
    </source>
</evidence>
<dbReference type="InterPro" id="IPR003593">
    <property type="entry name" value="AAA+_ATPase"/>
</dbReference>
<reference evidence="10 11" key="1">
    <citation type="submission" date="2016-09" db="EMBL/GenBank/DDBJ databases">
        <title>Lactic acid bacteria from MAP meat Genome sequencing and assembly.</title>
        <authorList>
            <person name="Behr J."/>
            <person name="Hilgarth M."/>
            <person name="Vogel R.F."/>
        </authorList>
    </citation>
    <scope>NUCLEOTIDE SEQUENCE [LARGE SCALE GENOMIC DNA]</scope>
    <source>
        <strain evidence="10 11">TMW21615</strain>
    </source>
</reference>
<organism evidence="10 11">
    <name type="scientific">Pseudolactococcus paracarnosus</name>
    <dbReference type="NCBI Taxonomy" id="2749962"/>
    <lineage>
        <taxon>Bacteria</taxon>
        <taxon>Bacillati</taxon>
        <taxon>Bacillota</taxon>
        <taxon>Bacilli</taxon>
        <taxon>Lactobacillales</taxon>
        <taxon>Streptococcaceae</taxon>
        <taxon>Pseudolactococcus</taxon>
    </lineage>
</organism>
<dbReference type="GO" id="GO:0034040">
    <property type="term" value="F:ATPase-coupled lipid transmembrane transporter activity"/>
    <property type="evidence" value="ECO:0007669"/>
    <property type="project" value="TreeGrafter"/>
</dbReference>
<accession>A0A7L4WA61</accession>
<dbReference type="Proteomes" id="UP000516280">
    <property type="component" value="Chromosome"/>
</dbReference>
<proteinExistence type="predicted"/>
<reference evidence="9" key="2">
    <citation type="submission" date="2020-01" db="EMBL/GenBank/DDBJ databases">
        <authorList>
            <person name="Hilgarth M."/>
            <person name="Vogel R.F."/>
        </authorList>
    </citation>
    <scope>NUCLEOTIDE SEQUENCE</scope>
    <source>
        <strain evidence="9">TMW21897</strain>
    </source>
</reference>
<dbReference type="KEGG" id="lpaa:BHS01_00140"/>
<dbReference type="InterPro" id="IPR039421">
    <property type="entry name" value="Type_1_exporter"/>
</dbReference>
<dbReference type="GO" id="GO:0005886">
    <property type="term" value="C:plasma membrane"/>
    <property type="evidence" value="ECO:0007669"/>
    <property type="project" value="UniProtKB-SubCell"/>
</dbReference>
<dbReference type="GO" id="GO:0005524">
    <property type="term" value="F:ATP binding"/>
    <property type="evidence" value="ECO:0007669"/>
    <property type="project" value="UniProtKB-KW"/>
</dbReference>
<feature type="transmembrane region" description="Helical" evidence="7">
    <location>
        <begin position="245"/>
        <end position="263"/>
    </location>
</feature>
<feature type="transmembrane region" description="Helical" evidence="7">
    <location>
        <begin position="12"/>
        <end position="28"/>
    </location>
</feature>
<dbReference type="RefSeq" id="WP_109835464.1">
    <property type="nucleotide sequence ID" value="NZ_CP017195.1"/>
</dbReference>
<dbReference type="SUPFAM" id="SSF52540">
    <property type="entry name" value="P-loop containing nucleoside triphosphate hydrolases"/>
    <property type="match status" value="1"/>
</dbReference>
<dbReference type="InterPro" id="IPR003439">
    <property type="entry name" value="ABC_transporter-like_ATP-bd"/>
</dbReference>
<comment type="subcellular location">
    <subcellularLocation>
        <location evidence="1">Cell membrane</location>
        <topology evidence="1">Multi-pass membrane protein</topology>
    </subcellularLocation>
</comment>
<evidence type="ECO:0000256" key="2">
    <source>
        <dbReference type="ARBA" id="ARBA00022692"/>
    </source>
</evidence>
<keyword evidence="3" id="KW-0547">Nucleotide-binding</keyword>
<keyword evidence="12" id="KW-1185">Reference proteome</keyword>
<dbReference type="CDD" id="cd07346">
    <property type="entry name" value="ABC_6TM_exporters"/>
    <property type="match status" value="1"/>
</dbReference>
<dbReference type="GO" id="GO:0016887">
    <property type="term" value="F:ATP hydrolysis activity"/>
    <property type="evidence" value="ECO:0007669"/>
    <property type="project" value="InterPro"/>
</dbReference>